<evidence type="ECO:0000313" key="3">
    <source>
        <dbReference type="Proteomes" id="UP000183245"/>
    </source>
</evidence>
<organism evidence="2 3">
    <name type="scientific">Candidatus Wirthbacteria bacterium CG2_30_54_11</name>
    <dbReference type="NCBI Taxonomy" id="1817892"/>
    <lineage>
        <taxon>Bacteria</taxon>
        <taxon>Candidatus Wirthbacteria</taxon>
    </lineage>
</organism>
<dbReference type="InterPro" id="IPR010982">
    <property type="entry name" value="Lambda_DNA-bd_dom_sf"/>
</dbReference>
<dbReference type="GO" id="GO:0003677">
    <property type="term" value="F:DNA binding"/>
    <property type="evidence" value="ECO:0007669"/>
    <property type="project" value="InterPro"/>
</dbReference>
<feature type="domain" description="HTH cro/C1-type" evidence="1">
    <location>
        <begin position="16"/>
        <end position="70"/>
    </location>
</feature>
<protein>
    <recommendedName>
        <fullName evidence="1">HTH cro/C1-type domain-containing protein</fullName>
    </recommendedName>
</protein>
<comment type="caution">
    <text evidence="2">The sequence shown here is derived from an EMBL/GenBank/DDBJ whole genome shotgun (WGS) entry which is preliminary data.</text>
</comment>
<dbReference type="Proteomes" id="UP000183245">
    <property type="component" value="Unassembled WGS sequence"/>
</dbReference>
<proteinExistence type="predicted"/>
<dbReference type="Pfam" id="PF01381">
    <property type="entry name" value="HTH_3"/>
    <property type="match status" value="1"/>
</dbReference>
<evidence type="ECO:0000259" key="1">
    <source>
        <dbReference type="PROSITE" id="PS50943"/>
    </source>
</evidence>
<name>A0A1J5IY65_9BACT</name>
<sequence>MSETKVFRVPTMGQRIRRFRELRGMTQLNMEVALGLSFGHLSRIESDHVNPDKETVTKIATVLKLRTCELNYLLGVTVKPASQEEIDAAISEVKPYFEKKGVIAYLLDERWRYVAFSQSFINLFIGREKTNIALQRILGCPSPRVLLDAGSGASNTFSPDSHEQVLKTLLPYYYSQNSFMIGDHFFLDTARLVKNLPKYKQFWTDLEKGQFDTSFIPQDHRIEYFFIDNHTINAQFSREPLMTNSRFEMHDYQFPKKDLERLDKTGML</sequence>
<dbReference type="PROSITE" id="PS50943">
    <property type="entry name" value="HTH_CROC1"/>
    <property type="match status" value="1"/>
</dbReference>
<accession>A0A1J5IY65</accession>
<dbReference type="EMBL" id="MNZT01000092">
    <property type="protein sequence ID" value="OIP96184.1"/>
    <property type="molecule type" value="Genomic_DNA"/>
</dbReference>
<dbReference type="STRING" id="1817892.AUK40_05235"/>
<evidence type="ECO:0000313" key="2">
    <source>
        <dbReference type="EMBL" id="OIP96184.1"/>
    </source>
</evidence>
<dbReference type="SMART" id="SM00530">
    <property type="entry name" value="HTH_XRE"/>
    <property type="match status" value="1"/>
</dbReference>
<dbReference type="Gene3D" id="1.10.260.40">
    <property type="entry name" value="lambda repressor-like DNA-binding domains"/>
    <property type="match status" value="1"/>
</dbReference>
<dbReference type="CDD" id="cd00093">
    <property type="entry name" value="HTH_XRE"/>
    <property type="match status" value="1"/>
</dbReference>
<dbReference type="InterPro" id="IPR001387">
    <property type="entry name" value="Cro/C1-type_HTH"/>
</dbReference>
<gene>
    <name evidence="2" type="ORF">AUK40_05235</name>
</gene>
<reference evidence="2 3" key="1">
    <citation type="journal article" date="2016" name="Environ. Microbiol.">
        <title>Genomic resolution of a cold subsurface aquifer community provides metabolic insights for novel microbes adapted to high CO concentrations.</title>
        <authorList>
            <person name="Probst A.J."/>
            <person name="Castelle C.J."/>
            <person name="Singh A."/>
            <person name="Brown C.T."/>
            <person name="Anantharaman K."/>
            <person name="Sharon I."/>
            <person name="Hug L.A."/>
            <person name="Burstein D."/>
            <person name="Emerson J.B."/>
            <person name="Thomas B.C."/>
            <person name="Banfield J.F."/>
        </authorList>
    </citation>
    <scope>NUCLEOTIDE SEQUENCE [LARGE SCALE GENOMIC DNA]</scope>
    <source>
        <strain evidence="2">CG2_30_54_11</strain>
    </source>
</reference>
<dbReference type="AlphaFoldDB" id="A0A1J5IY65"/>
<dbReference type="SUPFAM" id="SSF47413">
    <property type="entry name" value="lambda repressor-like DNA-binding domains"/>
    <property type="match status" value="1"/>
</dbReference>